<dbReference type="PANTHER" id="PTHR42685:SF22">
    <property type="entry name" value="CONDITIONED MEDIUM FACTOR RECEPTOR 1"/>
    <property type="match status" value="1"/>
</dbReference>
<dbReference type="PANTHER" id="PTHR42685">
    <property type="entry name" value="GERANYLGERANYL DIPHOSPHATE REDUCTASE"/>
    <property type="match status" value="1"/>
</dbReference>
<protein>
    <submittedName>
        <fullName evidence="2">FAD-dependent monooxygenase</fullName>
    </submittedName>
</protein>
<comment type="caution">
    <text evidence="2">The sequence shown here is derived from an EMBL/GenBank/DDBJ whole genome shotgun (WGS) entry which is preliminary data.</text>
</comment>
<dbReference type="OrthoDB" id="103324at2"/>
<dbReference type="Proteomes" id="UP000316639">
    <property type="component" value="Unassembled WGS sequence"/>
</dbReference>
<proteinExistence type="predicted"/>
<dbReference type="GO" id="GO:0071949">
    <property type="term" value="F:FAD binding"/>
    <property type="evidence" value="ECO:0007669"/>
    <property type="project" value="InterPro"/>
</dbReference>
<keyword evidence="2" id="KW-0503">Monooxygenase</keyword>
<organism evidence="2 3">
    <name type="scientific">Lentzea tibetensis</name>
    <dbReference type="NCBI Taxonomy" id="2591470"/>
    <lineage>
        <taxon>Bacteria</taxon>
        <taxon>Bacillati</taxon>
        <taxon>Actinomycetota</taxon>
        <taxon>Actinomycetes</taxon>
        <taxon>Pseudonocardiales</taxon>
        <taxon>Pseudonocardiaceae</taxon>
        <taxon>Lentzea</taxon>
    </lineage>
</organism>
<evidence type="ECO:0000259" key="1">
    <source>
        <dbReference type="Pfam" id="PF01494"/>
    </source>
</evidence>
<dbReference type="EMBL" id="VOBR01000012">
    <property type="protein sequence ID" value="TWP50494.1"/>
    <property type="molecule type" value="Genomic_DNA"/>
</dbReference>
<dbReference type="Gene3D" id="3.50.50.60">
    <property type="entry name" value="FAD/NAD(P)-binding domain"/>
    <property type="match status" value="1"/>
</dbReference>
<dbReference type="InterPro" id="IPR002938">
    <property type="entry name" value="FAD-bd"/>
</dbReference>
<name>A0A563ETP1_9PSEU</name>
<evidence type="ECO:0000313" key="3">
    <source>
        <dbReference type="Proteomes" id="UP000316639"/>
    </source>
</evidence>
<dbReference type="InterPro" id="IPR036188">
    <property type="entry name" value="FAD/NAD-bd_sf"/>
</dbReference>
<dbReference type="InterPro" id="IPR050407">
    <property type="entry name" value="Geranylgeranyl_reductase"/>
</dbReference>
<keyword evidence="2" id="KW-0560">Oxidoreductase</keyword>
<evidence type="ECO:0000313" key="2">
    <source>
        <dbReference type="EMBL" id="TWP50494.1"/>
    </source>
</evidence>
<dbReference type="PRINTS" id="PR00420">
    <property type="entry name" value="RNGMNOXGNASE"/>
</dbReference>
<dbReference type="AlphaFoldDB" id="A0A563ETP1"/>
<dbReference type="RefSeq" id="WP_146353656.1">
    <property type="nucleotide sequence ID" value="NZ_VOBR01000012.1"/>
</dbReference>
<reference evidence="2 3" key="1">
    <citation type="submission" date="2019-07" db="EMBL/GenBank/DDBJ databases">
        <title>Lentzea xizangensis sp. nov., isolated from Qinghai-Tibetan Plateau Soils.</title>
        <authorList>
            <person name="Huang J."/>
        </authorList>
    </citation>
    <scope>NUCLEOTIDE SEQUENCE [LARGE SCALE GENOMIC DNA]</scope>
    <source>
        <strain evidence="2 3">FXJ1.1311</strain>
    </source>
</reference>
<gene>
    <name evidence="2" type="ORF">FKR81_20175</name>
</gene>
<sequence length="383" mass="39843">MHDAVVVGARAAGAATAFLLARAGLRVLLVDRGSYGTDTLSTHALMRGGVLQLSRWGLLDQVVAAGTPPVRRTTFRYAGTTVPITIKPSFGVDALYAPRRTVLDPILVDAAAAAGADVRFGVAVADVERDGRGHVTGVKGRSRDGGAFHARARIVIGADGIRSTVADRVGAPFERVGGSVAAVTYGYWSGLETDGYEWNFRPDAASGVVPTNDGQACVYTSASPRRIGRGGLAPLTRIVAESAPDLSVRLADATAPSALRTFTGAPGHVRRSWGRGWALVGDAGYFKDPLSAHGLTDALRDAELLARAVAEVVDGADERDALAGYQATRDALSTALFDVMDVIAGHRWSEDEIAGLLLQLNAAMADEVEALAALPLPVAATPG</sequence>
<dbReference type="Pfam" id="PF01494">
    <property type="entry name" value="FAD_binding_3"/>
    <property type="match status" value="1"/>
</dbReference>
<feature type="domain" description="FAD-binding" evidence="1">
    <location>
        <begin position="3"/>
        <end position="338"/>
    </location>
</feature>
<dbReference type="GO" id="GO:0004497">
    <property type="term" value="F:monooxygenase activity"/>
    <property type="evidence" value="ECO:0007669"/>
    <property type="project" value="UniProtKB-KW"/>
</dbReference>
<accession>A0A563ETP1</accession>
<keyword evidence="3" id="KW-1185">Reference proteome</keyword>
<dbReference type="SUPFAM" id="SSF51905">
    <property type="entry name" value="FAD/NAD(P)-binding domain"/>
    <property type="match status" value="1"/>
</dbReference>